<sequence length="77" mass="8343">MTQHRLDAPMSVLLVGLFGLFHGHAHGGELAGKADAELVLGGLLAASLLLHAAGLRCLVRCRDFRHLTRVQKPEEHL</sequence>
<dbReference type="InterPro" id="IPR007038">
    <property type="entry name" value="HupE_UreJ"/>
</dbReference>
<dbReference type="Pfam" id="PF04955">
    <property type="entry name" value="HupE_UreJ"/>
    <property type="match status" value="1"/>
</dbReference>
<keyword evidence="3" id="KW-1185">Reference proteome</keyword>
<keyword evidence="1" id="KW-0812">Transmembrane</keyword>
<dbReference type="RefSeq" id="WP_340367169.1">
    <property type="nucleotide sequence ID" value="NZ_JBBKZV010000029.1"/>
</dbReference>
<dbReference type="EMBL" id="JBBKZV010000029">
    <property type="protein sequence ID" value="MEJ8826131.1"/>
    <property type="molecule type" value="Genomic_DNA"/>
</dbReference>
<accession>A0ABU8WA01</accession>
<keyword evidence="1" id="KW-0472">Membrane</keyword>
<gene>
    <name evidence="2" type="ORF">WKW80_29575</name>
</gene>
<dbReference type="Proteomes" id="UP001363010">
    <property type="component" value="Unassembled WGS sequence"/>
</dbReference>
<protein>
    <submittedName>
        <fullName evidence="2">HupE/UreJ family protein</fullName>
    </submittedName>
</protein>
<evidence type="ECO:0000313" key="2">
    <source>
        <dbReference type="EMBL" id="MEJ8826131.1"/>
    </source>
</evidence>
<comment type="caution">
    <text evidence="2">The sequence shown here is derived from an EMBL/GenBank/DDBJ whole genome shotgun (WGS) entry which is preliminary data.</text>
</comment>
<name>A0ABU8WA01_9BURK</name>
<organism evidence="2 3">
    <name type="scientific">Variovorax humicola</name>
    <dbReference type="NCBI Taxonomy" id="1769758"/>
    <lineage>
        <taxon>Bacteria</taxon>
        <taxon>Pseudomonadati</taxon>
        <taxon>Pseudomonadota</taxon>
        <taxon>Betaproteobacteria</taxon>
        <taxon>Burkholderiales</taxon>
        <taxon>Comamonadaceae</taxon>
        <taxon>Variovorax</taxon>
    </lineage>
</organism>
<feature type="transmembrane region" description="Helical" evidence="1">
    <location>
        <begin position="37"/>
        <end position="59"/>
    </location>
</feature>
<evidence type="ECO:0000256" key="1">
    <source>
        <dbReference type="SAM" id="Phobius"/>
    </source>
</evidence>
<keyword evidence="1" id="KW-1133">Transmembrane helix</keyword>
<proteinExistence type="predicted"/>
<reference evidence="2 3" key="1">
    <citation type="submission" date="2024-03" db="EMBL/GenBank/DDBJ databases">
        <title>Novel species of the genus Variovorax.</title>
        <authorList>
            <person name="Liu Q."/>
            <person name="Xin Y.-H."/>
        </authorList>
    </citation>
    <scope>NUCLEOTIDE SEQUENCE [LARGE SCALE GENOMIC DNA]</scope>
    <source>
        <strain evidence="2 3">KACC 18501</strain>
    </source>
</reference>
<evidence type="ECO:0000313" key="3">
    <source>
        <dbReference type="Proteomes" id="UP001363010"/>
    </source>
</evidence>